<dbReference type="RefSeq" id="WP_010053640.1">
    <property type="nucleotide sequence ID" value="NZ_CP006990.1"/>
</dbReference>
<sequence length="194" mass="21117">MIKKRSLFLFRFARSRLHRLAQERTAASGVEFALVLPILVMLLFGTVDLGHALTVSRKIDEIASTTGDLIGQQSSWTSSDVTKLLSGASFILQPYDTSGLTITVAVNDISKSGNATVNWSAAYNTSALNSGTASAIDIPSQIQDAGVQVVLTRVQYTLTTPVSAFFSNFTGQNGYSFDHHFFNRPRVSDTITYK</sequence>
<accession>A0A060I7T6</accession>
<dbReference type="HOGENOM" id="CLU_108008_1_1_5"/>
<dbReference type="KEGG" id="rei:IE4771_PD00473"/>
<evidence type="ECO:0000313" key="2">
    <source>
        <dbReference type="EMBL" id="AIC31028.1"/>
    </source>
</evidence>
<name>A0A060I7T6_RHIET</name>
<dbReference type="InterPro" id="IPR012495">
    <property type="entry name" value="TadE-like_dom"/>
</dbReference>
<geneLocation type="plasmid" evidence="2 3">
    <name>pRetIE4771d</name>
</geneLocation>
<proteinExistence type="predicted"/>
<dbReference type="AlphaFoldDB" id="A0A060I7T6"/>
<keyword evidence="2" id="KW-0614">Plasmid</keyword>
<organism evidence="2 3">
    <name type="scientific">Rhizobium etli bv. mimosae str. IE4771</name>
    <dbReference type="NCBI Taxonomy" id="1432050"/>
    <lineage>
        <taxon>Bacteria</taxon>
        <taxon>Pseudomonadati</taxon>
        <taxon>Pseudomonadota</taxon>
        <taxon>Alphaproteobacteria</taxon>
        <taxon>Hyphomicrobiales</taxon>
        <taxon>Rhizobiaceae</taxon>
        <taxon>Rhizobium/Agrobacterium group</taxon>
        <taxon>Rhizobium</taxon>
    </lineage>
</organism>
<evidence type="ECO:0000313" key="3">
    <source>
        <dbReference type="Proteomes" id="UP000027180"/>
    </source>
</evidence>
<dbReference type="Pfam" id="PF07811">
    <property type="entry name" value="TadE"/>
    <property type="match status" value="1"/>
</dbReference>
<dbReference type="OrthoDB" id="8281832at2"/>
<feature type="domain" description="TadE-like" evidence="1">
    <location>
        <begin position="30"/>
        <end position="64"/>
    </location>
</feature>
<evidence type="ECO:0000259" key="1">
    <source>
        <dbReference type="Pfam" id="PF07811"/>
    </source>
</evidence>
<protein>
    <submittedName>
        <fullName evidence="2">Flp pilus assembly Tad-like protein</fullName>
    </submittedName>
</protein>
<gene>
    <name evidence="2" type="ORF">IE4771_PD00473</name>
</gene>
<reference evidence="2 3" key="1">
    <citation type="submission" date="2013-12" db="EMBL/GenBank/DDBJ databases">
        <title>Complete genome sequence of Rhizobium etli bv. mimosae IE4771.</title>
        <authorList>
            <person name="Bustos P."/>
            <person name="Santamaria R.I."/>
            <person name="Lozano L."/>
            <person name="Ormeno-Orrillo E."/>
            <person name="Rogel M.A."/>
            <person name="Romero D."/>
            <person name="Cevallos M.A."/>
            <person name="Martinez-Romero E."/>
            <person name="Gonzalez V."/>
        </authorList>
    </citation>
    <scope>NUCLEOTIDE SEQUENCE [LARGE SCALE GENOMIC DNA]</scope>
    <source>
        <strain evidence="2 3">IE4771</strain>
        <plasmid evidence="3">Plasmid pRetIE4771d</plasmid>
    </source>
</reference>
<dbReference type="EMBL" id="CP006990">
    <property type="protein sequence ID" value="AIC31028.1"/>
    <property type="molecule type" value="Genomic_DNA"/>
</dbReference>
<dbReference type="Proteomes" id="UP000027180">
    <property type="component" value="Plasmid pRetIE4771d"/>
</dbReference>